<evidence type="ECO:0000313" key="6">
    <source>
        <dbReference type="EMBL" id="MTH28909.1"/>
    </source>
</evidence>
<dbReference type="EMBL" id="WMJY01000004">
    <property type="protein sequence ID" value="MTH28909.1"/>
    <property type="molecule type" value="Genomic_DNA"/>
</dbReference>
<dbReference type="Proteomes" id="UP000488936">
    <property type="component" value="Unassembled WGS sequence"/>
</dbReference>
<dbReference type="GO" id="GO:0006310">
    <property type="term" value="P:DNA recombination"/>
    <property type="evidence" value="ECO:0007669"/>
    <property type="project" value="UniProtKB-UniRule"/>
</dbReference>
<sequence length="238" mass="28223">MLIKTKAIVLSALKYQEKSLVVRCLTREVGVQTFFVRNAFAKGKSAQKNVYFQPLTNLDIEFLHKNKGGMEYLKEVRVGFIYQDIYYDFVKNSIAIFISEVLHNIVSEQERDEQLFDFIEVALLWLDTHQETANFHLILMKELTKYFGFYPDTTEDKQYFFNWVEGEFSATFDNRCFDAEETYLFKKLLDLGFEDNQHVFTGRDRKVLLDLLIRYFEEHLSSFKKPKSLEVLKEVFSN</sequence>
<dbReference type="Pfam" id="PF11967">
    <property type="entry name" value="RecO_N"/>
    <property type="match status" value="1"/>
</dbReference>
<evidence type="ECO:0000256" key="3">
    <source>
        <dbReference type="ARBA" id="ARBA00023204"/>
    </source>
</evidence>
<dbReference type="GO" id="GO:0043590">
    <property type="term" value="C:bacterial nucleoid"/>
    <property type="evidence" value="ECO:0007669"/>
    <property type="project" value="TreeGrafter"/>
</dbReference>
<dbReference type="SUPFAM" id="SSF57863">
    <property type="entry name" value="ArfGap/RecO-like zinc finger"/>
    <property type="match status" value="1"/>
</dbReference>
<dbReference type="SUPFAM" id="SSF50249">
    <property type="entry name" value="Nucleic acid-binding proteins"/>
    <property type="match status" value="1"/>
</dbReference>
<dbReference type="PANTHER" id="PTHR33991:SF1">
    <property type="entry name" value="DNA REPAIR PROTEIN RECO"/>
    <property type="match status" value="1"/>
</dbReference>
<dbReference type="Pfam" id="PF02565">
    <property type="entry name" value="RecO_C"/>
    <property type="match status" value="1"/>
</dbReference>
<evidence type="ECO:0000313" key="7">
    <source>
        <dbReference type="Proteomes" id="UP000488936"/>
    </source>
</evidence>
<evidence type="ECO:0000256" key="4">
    <source>
        <dbReference type="HAMAP-Rule" id="MF_00201"/>
    </source>
</evidence>
<dbReference type="AlphaFoldDB" id="A0A7K1GK66"/>
<keyword evidence="2 4" id="KW-0233">DNA recombination</keyword>
<accession>A0A7K1GK66</accession>
<comment type="caution">
    <text evidence="6">The sequence shown here is derived from an EMBL/GenBank/DDBJ whole genome shotgun (WGS) entry which is preliminary data.</text>
</comment>
<keyword evidence="3 4" id="KW-0234">DNA repair</keyword>
<comment type="similarity">
    <text evidence="4">Belongs to the RecO family.</text>
</comment>
<dbReference type="InterPro" id="IPR003717">
    <property type="entry name" value="RecO"/>
</dbReference>
<dbReference type="InterPro" id="IPR012340">
    <property type="entry name" value="NA-bd_OB-fold"/>
</dbReference>
<dbReference type="HAMAP" id="MF_00201">
    <property type="entry name" value="RecO"/>
    <property type="match status" value="1"/>
</dbReference>
<dbReference type="RefSeq" id="WP_155034888.1">
    <property type="nucleotide sequence ID" value="NZ_JAYMMG010000003.1"/>
</dbReference>
<feature type="domain" description="DNA replication/recombination mediator RecO N-terminal" evidence="5">
    <location>
        <begin position="1"/>
        <end position="77"/>
    </location>
</feature>
<evidence type="ECO:0000256" key="1">
    <source>
        <dbReference type="ARBA" id="ARBA00022763"/>
    </source>
</evidence>
<name>A0A7K1GK66_9FLAO</name>
<keyword evidence="1 4" id="KW-0227">DNA damage</keyword>
<keyword evidence="7" id="KW-1185">Reference proteome</keyword>
<dbReference type="NCBIfam" id="TIGR00613">
    <property type="entry name" value="reco"/>
    <property type="match status" value="1"/>
</dbReference>
<dbReference type="InterPro" id="IPR022572">
    <property type="entry name" value="DNA_rep/recomb_RecO_N"/>
</dbReference>
<dbReference type="InterPro" id="IPR037278">
    <property type="entry name" value="ARFGAP/RecO"/>
</dbReference>
<proteinExistence type="inferred from homology"/>
<dbReference type="GO" id="GO:0006302">
    <property type="term" value="P:double-strand break repair"/>
    <property type="evidence" value="ECO:0007669"/>
    <property type="project" value="TreeGrafter"/>
</dbReference>
<dbReference type="Gene3D" id="2.40.50.140">
    <property type="entry name" value="Nucleic acid-binding proteins"/>
    <property type="match status" value="1"/>
</dbReference>
<evidence type="ECO:0000256" key="2">
    <source>
        <dbReference type="ARBA" id="ARBA00023172"/>
    </source>
</evidence>
<comment type="function">
    <text evidence="4">Involved in DNA repair and RecF pathway recombination.</text>
</comment>
<reference evidence="6 7" key="1">
    <citation type="journal article" date="2006" name="Int. J. Syst. Evol. Microbiol.">
        <title>Myroides pelagicus sp. nov., isolated from seawater in Thailand.</title>
        <authorList>
            <person name="Yoon J."/>
            <person name="Maneerat S."/>
            <person name="Kawai F."/>
            <person name="Yokota A."/>
        </authorList>
    </citation>
    <scope>NUCLEOTIDE SEQUENCE [LARGE SCALE GENOMIC DNA]</scope>
    <source>
        <strain evidence="6 7">SM1T</strain>
    </source>
</reference>
<organism evidence="6 7">
    <name type="scientific">Myroides pelagicus</name>
    <dbReference type="NCBI Taxonomy" id="270914"/>
    <lineage>
        <taxon>Bacteria</taxon>
        <taxon>Pseudomonadati</taxon>
        <taxon>Bacteroidota</taxon>
        <taxon>Flavobacteriia</taxon>
        <taxon>Flavobacteriales</taxon>
        <taxon>Flavobacteriaceae</taxon>
        <taxon>Myroides</taxon>
    </lineage>
</organism>
<protein>
    <recommendedName>
        <fullName evidence="4">DNA repair protein RecO</fullName>
    </recommendedName>
    <alternativeName>
        <fullName evidence="4">Recombination protein O</fullName>
    </alternativeName>
</protein>
<evidence type="ECO:0000259" key="5">
    <source>
        <dbReference type="Pfam" id="PF11967"/>
    </source>
</evidence>
<dbReference type="PANTHER" id="PTHR33991">
    <property type="entry name" value="DNA REPAIR PROTEIN RECO"/>
    <property type="match status" value="1"/>
</dbReference>
<dbReference type="OrthoDB" id="9789152at2"/>
<gene>
    <name evidence="4 6" type="primary">recO</name>
    <name evidence="6" type="ORF">GJV77_03095</name>
</gene>